<name>A0ABQ7NW14_BRACM</name>
<dbReference type="InterPro" id="IPR029058">
    <property type="entry name" value="AB_hydrolase_fold"/>
</dbReference>
<dbReference type="PANTHER" id="PTHR11802">
    <property type="entry name" value="SERINE PROTEASE FAMILY S10 SERINE CARBOXYPEPTIDASE"/>
    <property type="match status" value="1"/>
</dbReference>
<accession>A0ABQ7NW14</accession>
<dbReference type="InterPro" id="IPR033124">
    <property type="entry name" value="Ser_caboxypep_his_AS"/>
</dbReference>
<dbReference type="PROSITE" id="PS00560">
    <property type="entry name" value="CARBOXYPEPT_SER_HIS"/>
    <property type="match status" value="1"/>
</dbReference>
<dbReference type="Pfam" id="PF00450">
    <property type="entry name" value="Peptidase_S10"/>
    <property type="match status" value="2"/>
</dbReference>
<dbReference type="SUPFAM" id="SSF53474">
    <property type="entry name" value="alpha/beta-Hydrolases"/>
    <property type="match status" value="1"/>
</dbReference>
<organism evidence="6 7">
    <name type="scientific">Brassica rapa subsp. trilocularis</name>
    <dbReference type="NCBI Taxonomy" id="1813537"/>
    <lineage>
        <taxon>Eukaryota</taxon>
        <taxon>Viridiplantae</taxon>
        <taxon>Streptophyta</taxon>
        <taxon>Embryophyta</taxon>
        <taxon>Tracheophyta</taxon>
        <taxon>Spermatophyta</taxon>
        <taxon>Magnoliopsida</taxon>
        <taxon>eudicotyledons</taxon>
        <taxon>Gunneridae</taxon>
        <taxon>Pentapetalae</taxon>
        <taxon>rosids</taxon>
        <taxon>malvids</taxon>
        <taxon>Brassicales</taxon>
        <taxon>Brassicaceae</taxon>
        <taxon>Brassiceae</taxon>
        <taxon>Brassica</taxon>
    </lineage>
</organism>
<evidence type="ECO:0000256" key="3">
    <source>
        <dbReference type="ARBA" id="ARBA00022670"/>
    </source>
</evidence>
<evidence type="ECO:0000313" key="7">
    <source>
        <dbReference type="Proteomes" id="UP000823674"/>
    </source>
</evidence>
<keyword evidence="3" id="KW-0645">Protease</keyword>
<feature type="non-terminal residue" evidence="6">
    <location>
        <position position="365"/>
    </location>
</feature>
<keyword evidence="7" id="KW-1185">Reference proteome</keyword>
<keyword evidence="5" id="KW-0325">Glycoprotein</keyword>
<evidence type="ECO:0000256" key="1">
    <source>
        <dbReference type="ARBA" id="ARBA00009431"/>
    </source>
</evidence>
<keyword evidence="4" id="KW-0378">Hydrolase</keyword>
<evidence type="ECO:0000256" key="4">
    <source>
        <dbReference type="ARBA" id="ARBA00022801"/>
    </source>
</evidence>
<sequence>MCCGQVSNIIYLDSAIGVGFSYSKNKSDYDQTSDTKTASDSHNFLIEWFKKFSGVPIKSGYLVGNGVTDPVFDGNGMVPSVHGMGLISDELFEKWQETEAACKGNHKVGKVIYALGLINPSNILEPCNVQRSSMSHIAIGSLPVRRKMFRREWPLGILPSWFEFISTSDIPCEMQDNIVATTWLNYPAVRKAVHAKEKSKIGRWELCANASKYQTDAGSISNSIEISLSAAIALSFLAWTNSMGYKVVDEWRQWRQWMSNDQVAGYTHGYANNLTFLKIKGAGHSVPEAKPREALDFYRRFLAGEKIKTSLMFEEFNSGYMLSQKAGVDQLLERLQHEESDIAGCGATIGKGQSEAYGAGRGCPK</sequence>
<dbReference type="PRINTS" id="PR00724">
    <property type="entry name" value="CRBOXYPTASEC"/>
</dbReference>
<reference evidence="6 7" key="1">
    <citation type="submission" date="2021-03" db="EMBL/GenBank/DDBJ databases">
        <authorList>
            <person name="King G.J."/>
            <person name="Bancroft I."/>
            <person name="Baten A."/>
            <person name="Bloomfield J."/>
            <person name="Borpatragohain P."/>
            <person name="He Z."/>
            <person name="Irish N."/>
            <person name="Irwin J."/>
            <person name="Liu K."/>
            <person name="Mauleon R.P."/>
            <person name="Moore J."/>
            <person name="Morris R."/>
            <person name="Ostergaard L."/>
            <person name="Wang B."/>
            <person name="Wells R."/>
        </authorList>
    </citation>
    <scope>NUCLEOTIDE SEQUENCE [LARGE SCALE GENOMIC DNA]</scope>
    <source>
        <strain evidence="6">R-o-18</strain>
        <tissue evidence="6">Leaf</tissue>
    </source>
</reference>
<comment type="similarity">
    <text evidence="1">Belongs to the peptidase S10 family.</text>
</comment>
<evidence type="ECO:0000256" key="5">
    <source>
        <dbReference type="ARBA" id="ARBA00023180"/>
    </source>
</evidence>
<keyword evidence="2" id="KW-0121">Carboxypeptidase</keyword>
<gene>
    <name evidence="6" type="primary">A01p026920.1_BraROA</name>
    <name evidence="6" type="ORF">IGI04_002610</name>
</gene>
<dbReference type="PANTHER" id="PTHR11802:SF366">
    <property type="entry name" value="GENOME ASSEMBLY, CHROMOSOME: A01"/>
    <property type="match status" value="1"/>
</dbReference>
<dbReference type="InterPro" id="IPR001563">
    <property type="entry name" value="Peptidase_S10"/>
</dbReference>
<proteinExistence type="inferred from homology"/>
<dbReference type="Gene3D" id="3.40.50.1820">
    <property type="entry name" value="alpha/beta hydrolase"/>
    <property type="match status" value="2"/>
</dbReference>
<evidence type="ECO:0000313" key="6">
    <source>
        <dbReference type="EMBL" id="KAG5415043.1"/>
    </source>
</evidence>
<dbReference type="Proteomes" id="UP000823674">
    <property type="component" value="Chromosome A01"/>
</dbReference>
<evidence type="ECO:0000256" key="2">
    <source>
        <dbReference type="ARBA" id="ARBA00022645"/>
    </source>
</evidence>
<protein>
    <submittedName>
        <fullName evidence="6">Uncharacterized protein</fullName>
    </submittedName>
</protein>
<dbReference type="EMBL" id="JADBGQ010000001">
    <property type="protein sequence ID" value="KAG5415043.1"/>
    <property type="molecule type" value="Genomic_DNA"/>
</dbReference>
<comment type="caution">
    <text evidence="6">The sequence shown here is derived from an EMBL/GenBank/DDBJ whole genome shotgun (WGS) entry which is preliminary data.</text>
</comment>